<evidence type="ECO:0000256" key="7">
    <source>
        <dbReference type="ARBA" id="ARBA00022989"/>
    </source>
</evidence>
<dbReference type="InterPro" id="IPR038765">
    <property type="entry name" value="Papain-like_cys_pep_sf"/>
</dbReference>
<keyword evidence="7 12" id="KW-1133">Transmembrane helix</keyword>
<feature type="compositionally biased region" description="Low complexity" evidence="11">
    <location>
        <begin position="179"/>
        <end position="209"/>
    </location>
</feature>
<dbReference type="InterPro" id="IPR026961">
    <property type="entry name" value="PGG_dom"/>
</dbReference>
<dbReference type="Pfam" id="PF02902">
    <property type="entry name" value="Peptidase_C48"/>
    <property type="match status" value="1"/>
</dbReference>
<dbReference type="PROSITE" id="PS50088">
    <property type="entry name" value="ANK_REPEAT"/>
    <property type="match status" value="3"/>
</dbReference>
<evidence type="ECO:0000256" key="3">
    <source>
        <dbReference type="ARBA" id="ARBA00022670"/>
    </source>
</evidence>
<dbReference type="Pfam" id="PF00023">
    <property type="entry name" value="Ank"/>
    <property type="match status" value="2"/>
</dbReference>
<evidence type="ECO:0000313" key="16">
    <source>
        <dbReference type="Proteomes" id="UP001497512"/>
    </source>
</evidence>
<dbReference type="Pfam" id="PF12796">
    <property type="entry name" value="Ank_2"/>
    <property type="match status" value="2"/>
</dbReference>
<evidence type="ECO:0000256" key="11">
    <source>
        <dbReference type="SAM" id="MobiDB-lite"/>
    </source>
</evidence>
<organism evidence="15 16">
    <name type="scientific">Sphagnum troendelagicum</name>
    <dbReference type="NCBI Taxonomy" id="128251"/>
    <lineage>
        <taxon>Eukaryota</taxon>
        <taxon>Viridiplantae</taxon>
        <taxon>Streptophyta</taxon>
        <taxon>Embryophyta</taxon>
        <taxon>Bryophyta</taxon>
        <taxon>Sphagnophytina</taxon>
        <taxon>Sphagnopsida</taxon>
        <taxon>Sphagnales</taxon>
        <taxon>Sphagnaceae</taxon>
        <taxon>Sphagnum</taxon>
    </lineage>
</organism>
<comment type="similarity">
    <text evidence="2">Belongs to the peptidase C48 family.</text>
</comment>
<evidence type="ECO:0000256" key="12">
    <source>
        <dbReference type="SAM" id="Phobius"/>
    </source>
</evidence>
<feature type="domain" description="Ubiquitin-like protease family profile" evidence="13">
    <location>
        <begin position="988"/>
        <end position="1093"/>
    </location>
</feature>
<name>A0ABP0U173_9BRYO</name>
<accession>A0ABP0U173</accession>
<evidence type="ECO:0000256" key="10">
    <source>
        <dbReference type="PROSITE-ProRule" id="PRU00023"/>
    </source>
</evidence>
<keyword evidence="9 12" id="KW-0472">Membrane</keyword>
<keyword evidence="3" id="KW-0645">Protease</keyword>
<feature type="domain" description="PGG" evidence="14">
    <location>
        <begin position="657"/>
        <end position="782"/>
    </location>
</feature>
<keyword evidence="6" id="KW-0378">Hydrolase</keyword>
<dbReference type="Gene3D" id="1.25.40.20">
    <property type="entry name" value="Ankyrin repeat-containing domain"/>
    <property type="match status" value="4"/>
</dbReference>
<dbReference type="PANTHER" id="PTHR24186:SF38">
    <property type="entry name" value="ANKYRIN REPEAT FAMILY PROTEIN"/>
    <property type="match status" value="1"/>
</dbReference>
<feature type="repeat" description="ANK" evidence="10">
    <location>
        <begin position="570"/>
        <end position="603"/>
    </location>
</feature>
<feature type="repeat" description="ANK" evidence="10">
    <location>
        <begin position="416"/>
        <end position="438"/>
    </location>
</feature>
<keyword evidence="8 10" id="KW-0040">ANK repeat</keyword>
<dbReference type="SUPFAM" id="SSF54001">
    <property type="entry name" value="Cysteine proteinases"/>
    <property type="match status" value="1"/>
</dbReference>
<evidence type="ECO:0000256" key="4">
    <source>
        <dbReference type="ARBA" id="ARBA00022692"/>
    </source>
</evidence>
<evidence type="ECO:0000313" key="15">
    <source>
        <dbReference type="EMBL" id="CAK9209795.1"/>
    </source>
</evidence>
<evidence type="ECO:0000256" key="5">
    <source>
        <dbReference type="ARBA" id="ARBA00022737"/>
    </source>
</evidence>
<dbReference type="InterPro" id="IPR003653">
    <property type="entry name" value="Peptidase_C48_C"/>
</dbReference>
<feature type="compositionally biased region" description="Basic and acidic residues" evidence="11">
    <location>
        <begin position="241"/>
        <end position="270"/>
    </location>
</feature>
<dbReference type="InterPro" id="IPR002110">
    <property type="entry name" value="Ankyrin_rpt"/>
</dbReference>
<evidence type="ECO:0000259" key="14">
    <source>
        <dbReference type="Pfam" id="PF13962"/>
    </source>
</evidence>
<dbReference type="Gene3D" id="3.40.395.10">
    <property type="entry name" value="Adenoviral Proteinase, Chain A"/>
    <property type="match status" value="1"/>
</dbReference>
<evidence type="ECO:0000256" key="1">
    <source>
        <dbReference type="ARBA" id="ARBA00004141"/>
    </source>
</evidence>
<keyword evidence="4 12" id="KW-0812">Transmembrane</keyword>
<evidence type="ECO:0000256" key="8">
    <source>
        <dbReference type="ARBA" id="ARBA00023043"/>
    </source>
</evidence>
<evidence type="ECO:0000256" key="9">
    <source>
        <dbReference type="ARBA" id="ARBA00023136"/>
    </source>
</evidence>
<evidence type="ECO:0000256" key="6">
    <source>
        <dbReference type="ARBA" id="ARBA00022801"/>
    </source>
</evidence>
<dbReference type="EMBL" id="OZ019909">
    <property type="protein sequence ID" value="CAK9209795.1"/>
    <property type="molecule type" value="Genomic_DNA"/>
</dbReference>
<protein>
    <submittedName>
        <fullName evidence="15">Uncharacterized protein</fullName>
    </submittedName>
</protein>
<feature type="transmembrane region" description="Helical" evidence="12">
    <location>
        <begin position="715"/>
        <end position="738"/>
    </location>
</feature>
<evidence type="ECO:0000256" key="2">
    <source>
        <dbReference type="ARBA" id="ARBA00005234"/>
    </source>
</evidence>
<dbReference type="Proteomes" id="UP001497512">
    <property type="component" value="Chromosome 17"/>
</dbReference>
<dbReference type="PROSITE" id="PS50297">
    <property type="entry name" value="ANK_REP_REGION"/>
    <property type="match status" value="3"/>
</dbReference>
<keyword evidence="16" id="KW-1185">Reference proteome</keyword>
<dbReference type="Pfam" id="PF13962">
    <property type="entry name" value="PGG"/>
    <property type="match status" value="1"/>
</dbReference>
<gene>
    <name evidence="15" type="ORF">CSSPTR1EN2_LOCUS10084</name>
</gene>
<dbReference type="InterPro" id="IPR036770">
    <property type="entry name" value="Ankyrin_rpt-contain_sf"/>
</dbReference>
<sequence>MAGEAELDGTLELVTAARWGSETQVGNALEKIRIASEKIESEKGPIAAEKSRIASKNYKETAGYGYTPLHTAVFKNTRVAWVLIQDKEVDLDAKTGLGQTALHSGWPQCVDAMLLSRRSVKWDEPDEIGQTPLLYHARLVNDVCLKAVLKLTLDNLVNIKETTKDGFTMEIAGVHRTPETSTSQSAAPPPETSTSQSAAPPPETSTSESAPPPPDTAEPATARKGCSQLFDCLIPRAKKDTNTNESATNHENDSQDHPEASQPPEGERSTHPNTDAVTDIIEAELQSEVANFVNQKDNIGRTALHYIAEDGCVKILDKLLNWFTVEKARSEVDVNVKDYYGFAPLHLAVRKGHTQMVERLLNEPKTDAGVTVGPLRRPETGRSGWKEEHLEMCRPNLEMCRPNLSSKAPKGKIPIVGLTALHFAAIGGHTKIADLLVNWKRVTKQGDQSKTTTVVVTAEDTKNLPSPFTFSIYNKHLDVATLLLRHITKDPHHEVFKRVLALALGEQEIDCDRVVKVFNKSEQDGDLSKTFERLLIVAANENLPDVIRNIFNWQPEVDVNFQAKWEDKRNSSTSLHFAVLRGHVDIVRQLLSQKSLDVNAEDSKERTPLQIAVEGDRSRHAKDGDKIQRKQIKKLLMERAEVKDLVERLYRDREVFINAVNALLVGAALIATVTFAGWLTPPLGLTAYVPPEPSPASPATSPHYLSLPQPTSVKVFWVSNSLSFFLAIATVLVCAYAAMPSLPHTYIGEAVKSLRKTLIVASTLFLLSVFFVLGAFASAGFAVLPSPHRAYKLSMYSTVAIAKVELLPTKLPPAKSAVGSEDISSREGWKGVVDNDNEQMKNDDETINKATMEKMWNQIVKKRFPEAKDPEEKEFSIIKSDKNPMKLSGLDIQCIINGDQVRDNVVTVYVEHCIPKIPDDTSIAPVGLASYAFGLNQNLKQDRTSEGDIDIYCNVAKDKRYHLFPFLTNRELRSTRTGIEPTSYSSTGHWSLICLEPDRIVHFDSLRKLDKEEVKSFNTVRSKLAKLDLLALEPEEADCPTQKGYTECGYYMMIFLKRYLDSRLKNPSSPVSKIGDITDEDVNKLKNELVQTILRAMDEELK</sequence>
<dbReference type="SUPFAM" id="SSF48403">
    <property type="entry name" value="Ankyrin repeat"/>
    <property type="match status" value="3"/>
</dbReference>
<keyword evidence="5" id="KW-0677">Repeat</keyword>
<feature type="transmembrane region" description="Helical" evidence="12">
    <location>
        <begin position="758"/>
        <end position="784"/>
    </location>
</feature>
<reference evidence="15" key="1">
    <citation type="submission" date="2024-02" db="EMBL/GenBank/DDBJ databases">
        <authorList>
            <consortium name="ELIXIR-Norway"/>
            <consortium name="Elixir Norway"/>
        </authorList>
    </citation>
    <scope>NUCLEOTIDE SEQUENCE</scope>
</reference>
<dbReference type="PANTHER" id="PTHR24186">
    <property type="entry name" value="PROTEIN PHOSPHATASE 1 REGULATORY SUBUNIT"/>
    <property type="match status" value="1"/>
</dbReference>
<evidence type="ECO:0000259" key="13">
    <source>
        <dbReference type="Pfam" id="PF02902"/>
    </source>
</evidence>
<comment type="subcellular location">
    <subcellularLocation>
        <location evidence="1">Membrane</location>
        <topology evidence="1">Multi-pass membrane protein</topology>
    </subcellularLocation>
</comment>
<proteinExistence type="inferred from homology"/>
<dbReference type="SMART" id="SM00248">
    <property type="entry name" value="ANK"/>
    <property type="match status" value="8"/>
</dbReference>
<feature type="transmembrane region" description="Helical" evidence="12">
    <location>
        <begin position="655"/>
        <end position="679"/>
    </location>
</feature>
<feature type="repeat" description="ANK" evidence="10">
    <location>
        <begin position="340"/>
        <end position="362"/>
    </location>
</feature>
<feature type="region of interest" description="Disordered" evidence="11">
    <location>
        <begin position="177"/>
        <end position="223"/>
    </location>
</feature>
<feature type="region of interest" description="Disordered" evidence="11">
    <location>
        <begin position="241"/>
        <end position="273"/>
    </location>
</feature>